<dbReference type="Gene3D" id="2.40.70.10">
    <property type="entry name" value="Acid Proteases"/>
    <property type="match status" value="1"/>
</dbReference>
<dbReference type="CDD" id="cd00303">
    <property type="entry name" value="retropepsin_like"/>
    <property type="match status" value="1"/>
</dbReference>
<protein>
    <submittedName>
        <fullName evidence="2">Uncharacterized protein</fullName>
    </submittedName>
</protein>
<dbReference type="HOGENOM" id="CLU_689194_0_0_1"/>
<dbReference type="AlphaFoldDB" id="W9C5R2"/>
<reference evidence="2 3" key="1">
    <citation type="journal article" date="2014" name="Genome Announc.">
        <title>Draft genome sequence of Sclerotinia borealis, a psychrophilic plant pathogenic fungus.</title>
        <authorList>
            <person name="Mardanov A.V."/>
            <person name="Beletsky A.V."/>
            <person name="Kadnikov V.V."/>
            <person name="Ignatov A.N."/>
            <person name="Ravin N.V."/>
        </authorList>
    </citation>
    <scope>NUCLEOTIDE SEQUENCE [LARGE SCALE GENOMIC DNA]</scope>
    <source>
        <strain evidence="3">F-4157</strain>
    </source>
</reference>
<dbReference type="EMBL" id="AYSA01000743">
    <property type="protein sequence ID" value="ESZ89885.1"/>
    <property type="molecule type" value="Genomic_DNA"/>
</dbReference>
<name>W9C5R2_SCLBF</name>
<evidence type="ECO:0000256" key="1">
    <source>
        <dbReference type="SAM" id="MobiDB-lite"/>
    </source>
</evidence>
<accession>W9C5R2</accession>
<dbReference type="STRING" id="1432307.W9C5R2"/>
<keyword evidence="3" id="KW-1185">Reference proteome</keyword>
<dbReference type="Proteomes" id="UP000019487">
    <property type="component" value="Unassembled WGS sequence"/>
</dbReference>
<sequence>MFPVHNSSFNVISLIDNRYSGKVFADRSFLHHHNITTQPLPYRRELCLADDKVADIITDYFVMDIAMGLHNEIWLFFVTKLSSDTPVIFGLPWLQCHNPHIDWTNMTLSFSSQYCSSHCCHWDAIQPILAPTVLSLARAEKPLLNSTETNYRSPYVEDTLDEGYECSSETENDLPIDKKLTPGIDHYQTRTCTSGPTARARMISNRQPSHHEAVQRIAGSRRPQPKPRKEPLLPLSVPIPTELQELEGPDLTDIRWLRAPSFVSFCHQDKIRSIPMPSLSERDFFNILYGKGIVSEALAKVSPDLHDFVYDCYRPVHLRKISAEDVEKFLTAKPPLSNNEIREKLPDWLHDKLPAFLQRHADMLPPRRAWDDKIELMPGKESPYFKNRPLSPLELKVVRK</sequence>
<comment type="caution">
    <text evidence="2">The sequence shown here is derived from an EMBL/GenBank/DDBJ whole genome shotgun (WGS) entry which is preliminary data.</text>
</comment>
<dbReference type="InterPro" id="IPR021109">
    <property type="entry name" value="Peptidase_aspartic_dom_sf"/>
</dbReference>
<gene>
    <name evidence="2" type="ORF">SBOR_9734</name>
</gene>
<feature type="region of interest" description="Disordered" evidence="1">
    <location>
        <begin position="205"/>
        <end position="234"/>
    </location>
</feature>
<evidence type="ECO:0000313" key="3">
    <source>
        <dbReference type="Proteomes" id="UP000019487"/>
    </source>
</evidence>
<organism evidence="2 3">
    <name type="scientific">Sclerotinia borealis (strain F-4128)</name>
    <dbReference type="NCBI Taxonomy" id="1432307"/>
    <lineage>
        <taxon>Eukaryota</taxon>
        <taxon>Fungi</taxon>
        <taxon>Dikarya</taxon>
        <taxon>Ascomycota</taxon>
        <taxon>Pezizomycotina</taxon>
        <taxon>Leotiomycetes</taxon>
        <taxon>Helotiales</taxon>
        <taxon>Sclerotiniaceae</taxon>
        <taxon>Sclerotinia</taxon>
    </lineage>
</organism>
<evidence type="ECO:0000313" key="2">
    <source>
        <dbReference type="EMBL" id="ESZ89885.1"/>
    </source>
</evidence>
<proteinExistence type="predicted"/>
<dbReference type="OrthoDB" id="5152741at2759"/>